<sequence>MHATYVKWLSLCAGIVLMGGVANAAEELKIATEGAYPPFNFMDASGKLQGLDVDVANAVCAKMNVKCTIVAQDWDGIIPGLQSGKYDAIVASMSITPEREKEIAFSDKYYSSKLSILTKSDSGISDASDKSLTGKVIGAQSSTPQADLAEKLYGQHGASIKLYPSQDEADMDLSNGRIDAVIADKFYLASWIKDTGKGCCKIAGDLQEGQTEIAVGLRKNDAELKQKINKALGEIMKDGTYNKIVSKYFEFEIY</sequence>
<dbReference type="InterPro" id="IPR018313">
    <property type="entry name" value="SBP_3_CS"/>
</dbReference>
<dbReference type="PANTHER" id="PTHR35936:SF19">
    <property type="entry name" value="AMINO-ACID-BINDING PROTEIN YXEM-RELATED"/>
    <property type="match status" value="1"/>
</dbReference>
<evidence type="ECO:0000256" key="4">
    <source>
        <dbReference type="RuleBase" id="RU003744"/>
    </source>
</evidence>
<evidence type="ECO:0000313" key="8">
    <source>
        <dbReference type="Proteomes" id="UP000216478"/>
    </source>
</evidence>
<dbReference type="SUPFAM" id="SSF53850">
    <property type="entry name" value="Periplasmic binding protein-like II"/>
    <property type="match status" value="1"/>
</dbReference>
<comment type="caution">
    <text evidence="7">The sequence shown here is derived from an EMBL/GenBank/DDBJ whole genome shotgun (WGS) entry which is preliminary data.</text>
</comment>
<keyword evidence="3 5" id="KW-0732">Signal</keyword>
<dbReference type="GO" id="GO:0030313">
    <property type="term" value="C:cell envelope"/>
    <property type="evidence" value="ECO:0007669"/>
    <property type="project" value="UniProtKB-SubCell"/>
</dbReference>
<reference evidence="7 8" key="1">
    <citation type="submission" date="2017-07" db="EMBL/GenBank/DDBJ databases">
        <title>Phylogenetic study on the rhizospheric bacterium Ochrobactrum sp. A44.</title>
        <authorList>
            <person name="Krzyzanowska D.M."/>
            <person name="Ossowicki A."/>
            <person name="Rajewska M."/>
            <person name="Maciag T."/>
            <person name="Kaczynski Z."/>
            <person name="Czerwicka M."/>
            <person name="Jafra S."/>
        </authorList>
    </citation>
    <scope>NUCLEOTIDE SEQUENCE [LARGE SCALE GENOMIC DNA]</scope>
    <source>
        <strain evidence="7 8">OgA9a</strain>
    </source>
</reference>
<organism evidence="7 8">
    <name type="scientific">Brucella grignonensis</name>
    <dbReference type="NCBI Taxonomy" id="94627"/>
    <lineage>
        <taxon>Bacteria</taxon>
        <taxon>Pseudomonadati</taxon>
        <taxon>Pseudomonadota</taxon>
        <taxon>Alphaproteobacteria</taxon>
        <taxon>Hyphomicrobiales</taxon>
        <taxon>Brucellaceae</taxon>
        <taxon>Brucella/Ochrobactrum group</taxon>
        <taxon>Brucella</taxon>
    </lineage>
</organism>
<evidence type="ECO:0000256" key="2">
    <source>
        <dbReference type="ARBA" id="ARBA00010333"/>
    </source>
</evidence>
<dbReference type="Gene3D" id="3.40.190.10">
    <property type="entry name" value="Periplasmic binding protein-like II"/>
    <property type="match status" value="2"/>
</dbReference>
<dbReference type="EMBL" id="NNRL01000169">
    <property type="protein sequence ID" value="OYR07572.1"/>
    <property type="molecule type" value="Genomic_DNA"/>
</dbReference>
<evidence type="ECO:0000256" key="1">
    <source>
        <dbReference type="ARBA" id="ARBA00004196"/>
    </source>
</evidence>
<feature type="signal peptide" evidence="5">
    <location>
        <begin position="1"/>
        <end position="24"/>
    </location>
</feature>
<proteinExistence type="inferred from homology"/>
<dbReference type="RefSeq" id="WP_094542716.1">
    <property type="nucleotide sequence ID" value="NZ_JBHEER010000008.1"/>
</dbReference>
<comment type="similarity">
    <text evidence="2 4">Belongs to the bacterial solute-binding protein 3 family.</text>
</comment>
<evidence type="ECO:0000256" key="5">
    <source>
        <dbReference type="SAM" id="SignalP"/>
    </source>
</evidence>
<keyword evidence="8" id="KW-1185">Reference proteome</keyword>
<dbReference type="AlphaFoldDB" id="A0A256EY91"/>
<protein>
    <submittedName>
        <fullName evidence="7">Bacterial extracellular solute-binding, 3 family protein</fullName>
    </submittedName>
</protein>
<dbReference type="PANTHER" id="PTHR35936">
    <property type="entry name" value="MEMBRANE-BOUND LYTIC MUREIN TRANSGLYCOSYLASE F"/>
    <property type="match status" value="1"/>
</dbReference>
<name>A0A256EY91_9HYPH</name>
<feature type="chain" id="PRO_5012423075" evidence="5">
    <location>
        <begin position="25"/>
        <end position="254"/>
    </location>
</feature>
<dbReference type="InterPro" id="IPR001638">
    <property type="entry name" value="Solute-binding_3/MltF_N"/>
</dbReference>
<accession>A0A256EY91</accession>
<evidence type="ECO:0000259" key="6">
    <source>
        <dbReference type="SMART" id="SM00062"/>
    </source>
</evidence>
<feature type="domain" description="Solute-binding protein family 3/N-terminal" evidence="6">
    <location>
        <begin position="27"/>
        <end position="252"/>
    </location>
</feature>
<dbReference type="OrthoDB" id="9807134at2"/>
<evidence type="ECO:0000256" key="3">
    <source>
        <dbReference type="ARBA" id="ARBA00022729"/>
    </source>
</evidence>
<evidence type="ECO:0000313" key="7">
    <source>
        <dbReference type="EMBL" id="OYR07572.1"/>
    </source>
</evidence>
<dbReference type="Pfam" id="PF00497">
    <property type="entry name" value="SBP_bac_3"/>
    <property type="match status" value="1"/>
</dbReference>
<dbReference type="PROSITE" id="PS01039">
    <property type="entry name" value="SBP_BACTERIAL_3"/>
    <property type="match status" value="1"/>
</dbReference>
<dbReference type="SMART" id="SM00062">
    <property type="entry name" value="PBPb"/>
    <property type="match status" value="1"/>
</dbReference>
<gene>
    <name evidence="7" type="ORF">CEV33_3739</name>
</gene>
<dbReference type="Proteomes" id="UP000216478">
    <property type="component" value="Unassembled WGS sequence"/>
</dbReference>
<comment type="subcellular location">
    <subcellularLocation>
        <location evidence="1">Cell envelope</location>
    </subcellularLocation>
</comment>